<keyword evidence="17" id="KW-1185">Reference proteome</keyword>
<feature type="transmembrane region" description="Helical" evidence="14">
    <location>
        <begin position="592"/>
        <end position="615"/>
    </location>
</feature>
<keyword evidence="8" id="KW-0333">Golgi apparatus</keyword>
<organism evidence="16 17">
    <name type="scientific">Lineolata rhizophorae</name>
    <dbReference type="NCBI Taxonomy" id="578093"/>
    <lineage>
        <taxon>Eukaryota</taxon>
        <taxon>Fungi</taxon>
        <taxon>Dikarya</taxon>
        <taxon>Ascomycota</taxon>
        <taxon>Pezizomycotina</taxon>
        <taxon>Dothideomycetes</taxon>
        <taxon>Dothideomycetes incertae sedis</taxon>
        <taxon>Lineolatales</taxon>
        <taxon>Lineolataceae</taxon>
        <taxon>Lineolata</taxon>
    </lineage>
</organism>
<keyword evidence="11 14" id="KW-0472">Membrane</keyword>
<feature type="compositionally biased region" description="Pro residues" evidence="13">
    <location>
        <begin position="1137"/>
        <end position="1150"/>
    </location>
</feature>
<feature type="domain" description="SSD" evidence="15">
    <location>
        <begin position="383"/>
        <end position="424"/>
    </location>
</feature>
<dbReference type="InterPro" id="IPR015943">
    <property type="entry name" value="WD40/YVTN_repeat-like_dom_sf"/>
</dbReference>
<feature type="transmembrane region" description="Helical" evidence="14">
    <location>
        <begin position="396"/>
        <end position="422"/>
    </location>
</feature>
<proteinExistence type="inferred from homology"/>
<keyword evidence="14" id="KW-0812">Transmembrane</keyword>
<feature type="compositionally biased region" description="Gly residues" evidence="13">
    <location>
        <begin position="1041"/>
        <end position="1056"/>
    </location>
</feature>
<evidence type="ECO:0000256" key="5">
    <source>
        <dbReference type="ARBA" id="ARBA00022574"/>
    </source>
</evidence>
<dbReference type="Pfam" id="PF12349">
    <property type="entry name" value="Sterol-sensing"/>
    <property type="match status" value="1"/>
</dbReference>
<evidence type="ECO:0000256" key="7">
    <source>
        <dbReference type="ARBA" id="ARBA00022824"/>
    </source>
</evidence>
<evidence type="ECO:0000256" key="10">
    <source>
        <dbReference type="ARBA" id="ARBA00023121"/>
    </source>
</evidence>
<evidence type="ECO:0000256" key="8">
    <source>
        <dbReference type="ARBA" id="ARBA00023034"/>
    </source>
</evidence>
<evidence type="ECO:0000256" key="12">
    <source>
        <dbReference type="ARBA" id="ARBA00023221"/>
    </source>
</evidence>
<feature type="region of interest" description="Disordered" evidence="13">
    <location>
        <begin position="818"/>
        <end position="853"/>
    </location>
</feature>
<dbReference type="GO" id="GO:0032934">
    <property type="term" value="F:sterol binding"/>
    <property type="evidence" value="ECO:0007669"/>
    <property type="project" value="InterPro"/>
</dbReference>
<dbReference type="Gene3D" id="2.130.10.10">
    <property type="entry name" value="YVTN repeat-like/Quinoprotein amine dehydrogenase"/>
    <property type="match status" value="1"/>
</dbReference>
<dbReference type="Proteomes" id="UP000799766">
    <property type="component" value="Unassembled WGS sequence"/>
</dbReference>
<dbReference type="EMBL" id="MU001672">
    <property type="protein sequence ID" value="KAF2461030.1"/>
    <property type="molecule type" value="Genomic_DNA"/>
</dbReference>
<dbReference type="PANTHER" id="PTHR46378">
    <property type="entry name" value="STEROL REGULATORY ELEMENT-BINDING PROTEIN CLEAVAGE-ACTIVATING PROTEIN"/>
    <property type="match status" value="1"/>
</dbReference>
<keyword evidence="6" id="KW-0677">Repeat</keyword>
<name>A0A6A6PAR2_9PEZI</name>
<dbReference type="GO" id="GO:0032936">
    <property type="term" value="C:SREBP-SCAP complex"/>
    <property type="evidence" value="ECO:0007669"/>
    <property type="project" value="TreeGrafter"/>
</dbReference>
<keyword evidence="5" id="KW-0853">WD repeat</keyword>
<evidence type="ECO:0000259" key="15">
    <source>
        <dbReference type="PROSITE" id="PS50156"/>
    </source>
</evidence>
<feature type="region of interest" description="Disordered" evidence="13">
    <location>
        <begin position="989"/>
        <end position="1064"/>
    </location>
</feature>
<evidence type="ECO:0000256" key="4">
    <source>
        <dbReference type="ARBA" id="ARBA00019541"/>
    </source>
</evidence>
<dbReference type="InterPro" id="IPR030225">
    <property type="entry name" value="SCAP"/>
</dbReference>
<gene>
    <name evidence="16" type="ORF">BDY21DRAFT_383812</name>
</gene>
<evidence type="ECO:0000256" key="11">
    <source>
        <dbReference type="ARBA" id="ARBA00023136"/>
    </source>
</evidence>
<dbReference type="GO" id="GO:0005789">
    <property type="term" value="C:endoplasmic reticulum membrane"/>
    <property type="evidence" value="ECO:0007669"/>
    <property type="project" value="InterPro"/>
</dbReference>
<keyword evidence="7" id="KW-0256">Endoplasmic reticulum</keyword>
<dbReference type="GO" id="GO:0000139">
    <property type="term" value="C:Golgi membrane"/>
    <property type="evidence" value="ECO:0007669"/>
    <property type="project" value="UniProtKB-SubCell"/>
</dbReference>
<evidence type="ECO:0000256" key="6">
    <source>
        <dbReference type="ARBA" id="ARBA00022737"/>
    </source>
</evidence>
<keyword evidence="10" id="KW-0446">Lipid-binding</keyword>
<evidence type="ECO:0000313" key="16">
    <source>
        <dbReference type="EMBL" id="KAF2461030.1"/>
    </source>
</evidence>
<evidence type="ECO:0000256" key="14">
    <source>
        <dbReference type="SAM" id="Phobius"/>
    </source>
</evidence>
<dbReference type="PANTHER" id="PTHR46378:SF1">
    <property type="entry name" value="STEROL REGULATORY ELEMENT-BINDING PROTEIN CLEAVAGE-ACTIVATING PROTEIN"/>
    <property type="match status" value="1"/>
</dbReference>
<evidence type="ECO:0000256" key="2">
    <source>
        <dbReference type="ARBA" id="ARBA00004394"/>
    </source>
</evidence>
<evidence type="ECO:0000256" key="1">
    <source>
        <dbReference type="ARBA" id="ARBA00004240"/>
    </source>
</evidence>
<accession>A0A6A6PAR2</accession>
<evidence type="ECO:0000256" key="9">
    <source>
        <dbReference type="ARBA" id="ARBA00023098"/>
    </source>
</evidence>
<feature type="compositionally biased region" description="Gly residues" evidence="13">
    <location>
        <begin position="828"/>
        <end position="840"/>
    </location>
</feature>
<feature type="transmembrane region" description="Helical" evidence="14">
    <location>
        <begin position="282"/>
        <end position="302"/>
    </location>
</feature>
<evidence type="ECO:0000256" key="3">
    <source>
        <dbReference type="ARBA" id="ARBA00007410"/>
    </source>
</evidence>
<feature type="compositionally biased region" description="Low complexity" evidence="13">
    <location>
        <begin position="998"/>
        <end position="1013"/>
    </location>
</feature>
<dbReference type="SUPFAM" id="SSF101908">
    <property type="entry name" value="Putative isomerase YbhE"/>
    <property type="match status" value="1"/>
</dbReference>
<feature type="transmembrane region" description="Helical" evidence="14">
    <location>
        <begin position="39"/>
        <end position="61"/>
    </location>
</feature>
<keyword evidence="9" id="KW-0443">Lipid metabolism</keyword>
<dbReference type="OrthoDB" id="1914839at2759"/>
<dbReference type="GO" id="GO:0045540">
    <property type="term" value="P:regulation of cholesterol biosynthetic process"/>
    <property type="evidence" value="ECO:0007669"/>
    <property type="project" value="TreeGrafter"/>
</dbReference>
<protein>
    <recommendedName>
        <fullName evidence="4">Sterol regulatory element-binding protein cleavage-activating protein</fullName>
    </recommendedName>
</protein>
<dbReference type="PROSITE" id="PS50156">
    <property type="entry name" value="SSD"/>
    <property type="match status" value="1"/>
</dbReference>
<dbReference type="AlphaFoldDB" id="A0A6A6PAR2"/>
<feature type="region of interest" description="Disordered" evidence="13">
    <location>
        <begin position="1137"/>
        <end position="1157"/>
    </location>
</feature>
<dbReference type="InterPro" id="IPR053958">
    <property type="entry name" value="HMGCR/SNAP/NPC1-like_SSD"/>
</dbReference>
<keyword evidence="12" id="KW-0753">Steroid metabolism</keyword>
<comment type="similarity">
    <text evidence="3">Belongs to the WD repeat SCAP family.</text>
</comment>
<dbReference type="GO" id="GO:0008202">
    <property type="term" value="P:steroid metabolic process"/>
    <property type="evidence" value="ECO:0007669"/>
    <property type="project" value="UniProtKB-KW"/>
</dbReference>
<dbReference type="GO" id="GO:0032933">
    <property type="term" value="P:SREBP signaling pathway"/>
    <property type="evidence" value="ECO:0007669"/>
    <property type="project" value="InterPro"/>
</dbReference>
<evidence type="ECO:0000256" key="13">
    <source>
        <dbReference type="SAM" id="MobiDB-lite"/>
    </source>
</evidence>
<feature type="compositionally biased region" description="Gly residues" evidence="13">
    <location>
        <begin position="1014"/>
        <end position="1029"/>
    </location>
</feature>
<reference evidence="16" key="1">
    <citation type="journal article" date="2020" name="Stud. Mycol.">
        <title>101 Dothideomycetes genomes: a test case for predicting lifestyles and emergence of pathogens.</title>
        <authorList>
            <person name="Haridas S."/>
            <person name="Albert R."/>
            <person name="Binder M."/>
            <person name="Bloem J."/>
            <person name="Labutti K."/>
            <person name="Salamov A."/>
            <person name="Andreopoulos B."/>
            <person name="Baker S."/>
            <person name="Barry K."/>
            <person name="Bills G."/>
            <person name="Bluhm B."/>
            <person name="Cannon C."/>
            <person name="Castanera R."/>
            <person name="Culley D."/>
            <person name="Daum C."/>
            <person name="Ezra D."/>
            <person name="Gonzalez J."/>
            <person name="Henrissat B."/>
            <person name="Kuo A."/>
            <person name="Liang C."/>
            <person name="Lipzen A."/>
            <person name="Lutzoni F."/>
            <person name="Magnuson J."/>
            <person name="Mondo S."/>
            <person name="Nolan M."/>
            <person name="Ohm R."/>
            <person name="Pangilinan J."/>
            <person name="Park H.-J."/>
            <person name="Ramirez L."/>
            <person name="Alfaro M."/>
            <person name="Sun H."/>
            <person name="Tritt A."/>
            <person name="Yoshinaga Y."/>
            <person name="Zwiers L.-H."/>
            <person name="Turgeon B."/>
            <person name="Goodwin S."/>
            <person name="Spatafora J."/>
            <person name="Crous P."/>
            <person name="Grigoriev I."/>
        </authorList>
    </citation>
    <scope>NUCLEOTIDE SEQUENCE</scope>
    <source>
        <strain evidence="16">ATCC 16933</strain>
    </source>
</reference>
<dbReference type="InterPro" id="IPR000731">
    <property type="entry name" value="SSD"/>
</dbReference>
<keyword evidence="14" id="KW-1133">Transmembrane helix</keyword>
<sequence>MIWYLLYPFRGTTEPPKLAAHHPIRRAFFRHGTATARHWLLSILLSVATGILLCYPALFLYDWPAAGGAHSLPHHVWTSARVYAGKAEPDIEMRQVWVHGSYMRALEEDVLLDALTIQDRLVGGIAEGDGDQTGGRGAPEDAAASLDASCSSFQRAGDLSWGFHSPLMYWNCSESAIRNDDDLLATINGQSHRRSFLNFTLRPTSVFAGKSFAKSRLMTADALVITLFDRLGYGIGEEWDQRCAELAHDASGRWYLYPEDGRPLRSQLYEFQIMPMSLNDDFLLAIAYFIMAVYVVVSLRKLRTIKSKFGLFVTVLTQVSFSLAFTPCDHSPLKERVGLRTCKFRLINAILSQPLESPTITRIANALGDVGHLSLAAAGQNLFLLWLLSKMVSPGVAAFCTFAAVAIVFDFVFHLTFFVAVLSVEVRRMELQDSLDRVNLATTNVTRLDRKSWMEAFVAGNVPFSSRIAGSAATICFILALNYHFFDSQTKTFTFGKLLGLLWGTRQQQVQAAPPPPPINQARTPSAWLRIQDHDTAKEVIGFVSPRGHSLIARVYDPLMVVLKDADRSLARNQSQLAASFSGLRGVVDEHFFPFALAVVFSIAFITLLMNYLLWNELPDNGTEAEELDEPLVSAVDLPRSHALDVRKLVACARGHVVSVGLDRTTAIYYLDTRTQAYAHTVLRTDAMQPPIWPIESLAIDGSGSWLAICTDTGRIVVWSFPMRSFRYAAQVELKGLTPCIFAFSRPADDESDLPPSIIIVLPSGLLLEIDFVPGHAVQEHTIAAAPLLGADLTSHAIAGPKIVSVVKGAGIRVTSRGLNGWSTTDGPRGGGGGSGGAGGDLPASPLNGKRPHKAKAVVSAPGIAMFAAVRAGEIDLFEAASDGLVHSLEIPPIRPGSLRLLHSARRACPACGGLAVRSLSVVFTESRTLQCVLRTYSAAEEWDTGLICLRQQQKRVGCTFLVDAVESAFCVDRPGVWETTGGQYVIGVRQNPSRQPSTTTSFSAAASGLDLSPGGGGAGSGAGGGSGTSGRHLRHRGRDGGGGGGIGVGGSGSGGRSASEYNDGDDDWEAWTLSAAGDFHTAPLQLRPHPRLHLHAHHGADASAYSQPSTPPFATFGGAMGLGPGGAVAPAPAPPLPLPLPLPPPPPPGAAGGGALGGPAAEASALFVARAGPVARYGRRSVVVGLGNAVKVVMVGQERFEEGGGGGVWAWALLF</sequence>
<comment type="subcellular location">
    <subcellularLocation>
        <location evidence="1">Endoplasmic reticulum</location>
    </subcellularLocation>
    <subcellularLocation>
        <location evidence="2">Golgi apparatus membrane</location>
    </subcellularLocation>
</comment>
<evidence type="ECO:0000313" key="17">
    <source>
        <dbReference type="Proteomes" id="UP000799766"/>
    </source>
</evidence>